<dbReference type="Proteomes" id="UP000005226">
    <property type="component" value="Chromosome 21"/>
</dbReference>
<feature type="domain" description="AIG1-type G" evidence="5">
    <location>
        <begin position="414"/>
        <end position="614"/>
    </location>
</feature>
<feature type="coiled-coil region" evidence="4">
    <location>
        <begin position="610"/>
        <end position="704"/>
    </location>
</feature>
<dbReference type="RefSeq" id="XP_029685773.1">
    <property type="nucleotide sequence ID" value="XM_029829913.1"/>
</dbReference>
<dbReference type="PANTHER" id="PTHR10903">
    <property type="entry name" value="GTPASE, IMAP FAMILY MEMBER-RELATED"/>
    <property type="match status" value="1"/>
</dbReference>
<reference evidence="6" key="2">
    <citation type="submission" date="2025-08" db="UniProtKB">
        <authorList>
            <consortium name="Ensembl"/>
        </authorList>
    </citation>
    <scope>IDENTIFICATION</scope>
</reference>
<sequence>MAAFENCGSYLRIVVFGNNQKEKTALTNNIAKRNKPPREVREQCTVTFGEYKRKGIIVVTTPVMLNLPEVKLKHEIKRCVAFCPPGPNVLLWLLNPSDFSEDERLNVNTILTSFGQEACKFSIVIKAQTVDVNVENDLLNQVIQDCGNKCHTVSLEKDLPEQDYEALMEKMEIIVNENKGRHLNYTEQNDPAIIPVTSKAPLNLVLFGRFQTWKNSATGAILGGRKNDSNDNPLECAKFQGEVCGRAVSLVELPVLYGTPRVKAIKESIHCMSLCDPEGVNAFILILPMDSLTDEDERELETLQSIFTSRVKDFIMILITVKCDPSAAAVQSFLKENKHFLELCGHCRGRYFVLDVTDRQQVDQLLHMVEKTRTGESKCFIGEIMEKPQSESGNAEVALSTELTTVPHKSSQNEECLRIVLIGKTGSGKSATANTILGRKCFESNACLSSVTQCCQKETGEINGQPIVVVDTPGLFDTKLTDEEIKEELVKCITMLAPGPHAFLVVVKIDRYTKEEREAIKLIKDFFGSKAVDFIIIIFTRGDELGNQTIESYIQSDREGYLKKTIKDCGDRYQVFNNKDQNGDQVRELLRKIKLMVQENQGKSYTSEIFQEAEAAIQKEADRILKEKQEEIEREKREIEEVSTCEIEAKIKEMTEQRYITAQETELIKEKEELIRKEQEKIEREQEEKAKEKMRMMLEDEAKRIKWEKTSEALENSVNATMGTEEIYMGMMKRDTLAEEQEAWEKGRMEYWDKVLSEEEQNQHENKMQLRKLREEYEKDVENYNKMKDAQLQKVKNENVLEELQDTLEEKLEAFKKKYQEEARKEAENSNEFLLNYSMKVLDQKENDERENDVVNQRKQQQKDLIVQQLNKNKSFRKDFQRLQRKQEEEMNHLLNTIGEDNYDNGTEEVTQLIAKHEEEIDKWILEHIKKARGKCVIL</sequence>
<keyword evidence="7" id="KW-1185">Reference proteome</keyword>
<evidence type="ECO:0000256" key="4">
    <source>
        <dbReference type="SAM" id="Coils"/>
    </source>
</evidence>
<keyword evidence="2" id="KW-0547">Nucleotide-binding</keyword>
<dbReference type="InterPro" id="IPR006703">
    <property type="entry name" value="G_AIG1"/>
</dbReference>
<dbReference type="InterPro" id="IPR045058">
    <property type="entry name" value="GIMA/IAN/Toc"/>
</dbReference>
<comment type="similarity">
    <text evidence="1">Belongs to the TRAFAC class TrmE-Era-EngA-EngB-Septin-like GTPase superfamily. AIG1/Toc34/Toc159-like paraseptin GTPase family. IAN subfamily.</text>
</comment>
<evidence type="ECO:0000256" key="1">
    <source>
        <dbReference type="ARBA" id="ARBA00008535"/>
    </source>
</evidence>
<dbReference type="CDD" id="cd01852">
    <property type="entry name" value="AIG1"/>
    <property type="match status" value="1"/>
</dbReference>
<dbReference type="Pfam" id="PF04548">
    <property type="entry name" value="AIG1"/>
    <property type="match status" value="3"/>
</dbReference>
<dbReference type="GO" id="GO:0005525">
    <property type="term" value="F:GTP binding"/>
    <property type="evidence" value="ECO:0007669"/>
    <property type="project" value="UniProtKB-KW"/>
</dbReference>
<dbReference type="STRING" id="31033.ENSTRUP00000048989"/>
<evidence type="ECO:0000313" key="6">
    <source>
        <dbReference type="Ensembl" id="ENSTRUP00000048989.2"/>
    </source>
</evidence>
<accession>A0A3B5K6J5</accession>
<dbReference type="FunFam" id="3.40.50.300:FF:000366">
    <property type="entry name" value="GTPase, IMAP family member 2"/>
    <property type="match status" value="1"/>
</dbReference>
<dbReference type="OrthoDB" id="8954335at2759"/>
<dbReference type="AlphaFoldDB" id="A0A3B5K6J5"/>
<keyword evidence="3" id="KW-0342">GTP-binding</keyword>
<gene>
    <name evidence="6" type="primary">LOC115246433</name>
</gene>
<dbReference type="GeneID" id="115246433"/>
<feature type="coiled-coil region" evidence="4">
    <location>
        <begin position="756"/>
        <end position="886"/>
    </location>
</feature>
<evidence type="ECO:0000259" key="5">
    <source>
        <dbReference type="PROSITE" id="PS51720"/>
    </source>
</evidence>
<evidence type="ECO:0000256" key="2">
    <source>
        <dbReference type="ARBA" id="ARBA00022741"/>
    </source>
</evidence>
<reference evidence="6 7" key="1">
    <citation type="journal article" date="2011" name="Genome Biol. Evol.">
        <title>Integration of the genetic map and genome assembly of fugu facilitates insights into distinct features of genome evolution in teleosts and mammals.</title>
        <authorList>
            <person name="Kai W."/>
            <person name="Kikuchi K."/>
            <person name="Tohari S."/>
            <person name="Chew A.K."/>
            <person name="Tay A."/>
            <person name="Fujiwara A."/>
            <person name="Hosoya S."/>
            <person name="Suetake H."/>
            <person name="Naruse K."/>
            <person name="Brenner S."/>
            <person name="Suzuki Y."/>
            <person name="Venkatesh B."/>
        </authorList>
    </citation>
    <scope>NUCLEOTIDE SEQUENCE [LARGE SCALE GENOMIC DNA]</scope>
</reference>
<dbReference type="InterPro" id="IPR027417">
    <property type="entry name" value="P-loop_NTPase"/>
</dbReference>
<dbReference type="KEGG" id="tru:115246433"/>
<dbReference type="OMA" id="HEMKKCV"/>
<protein>
    <submittedName>
        <fullName evidence="6">GTPase IMAP family member 8-like</fullName>
    </submittedName>
</protein>
<reference evidence="6" key="3">
    <citation type="submission" date="2025-09" db="UniProtKB">
        <authorList>
            <consortium name="Ensembl"/>
        </authorList>
    </citation>
    <scope>IDENTIFICATION</scope>
</reference>
<name>A0A3B5K6J5_TAKRU</name>
<dbReference type="InParanoid" id="A0A3B5K6J5"/>
<dbReference type="GeneTree" id="ENSGT00940000164100"/>
<dbReference type="PANTHER" id="PTHR10903:SF170">
    <property type="entry name" value="GTPASE IMAP FAMILY MEMBER 7"/>
    <property type="match status" value="1"/>
</dbReference>
<dbReference type="Ensembl" id="ENSTRUT00000049127.2">
    <property type="protein sequence ID" value="ENSTRUP00000048989.2"/>
    <property type="gene ID" value="ENSTRUG00000020623.2"/>
</dbReference>
<dbReference type="Gene3D" id="3.40.50.300">
    <property type="entry name" value="P-loop containing nucleotide triphosphate hydrolases"/>
    <property type="match status" value="3"/>
</dbReference>
<organism evidence="6 7">
    <name type="scientific">Takifugu rubripes</name>
    <name type="common">Japanese pufferfish</name>
    <name type="synonym">Fugu rubripes</name>
    <dbReference type="NCBI Taxonomy" id="31033"/>
    <lineage>
        <taxon>Eukaryota</taxon>
        <taxon>Metazoa</taxon>
        <taxon>Chordata</taxon>
        <taxon>Craniata</taxon>
        <taxon>Vertebrata</taxon>
        <taxon>Euteleostomi</taxon>
        <taxon>Actinopterygii</taxon>
        <taxon>Neopterygii</taxon>
        <taxon>Teleostei</taxon>
        <taxon>Neoteleostei</taxon>
        <taxon>Acanthomorphata</taxon>
        <taxon>Eupercaria</taxon>
        <taxon>Tetraodontiformes</taxon>
        <taxon>Tetradontoidea</taxon>
        <taxon>Tetraodontidae</taxon>
        <taxon>Takifugu</taxon>
    </lineage>
</organism>
<dbReference type="SUPFAM" id="SSF52540">
    <property type="entry name" value="P-loop containing nucleoside triphosphate hydrolases"/>
    <property type="match status" value="1"/>
</dbReference>
<proteinExistence type="inferred from homology"/>
<evidence type="ECO:0000256" key="3">
    <source>
        <dbReference type="ARBA" id="ARBA00023134"/>
    </source>
</evidence>
<evidence type="ECO:0000313" key="7">
    <source>
        <dbReference type="Proteomes" id="UP000005226"/>
    </source>
</evidence>
<dbReference type="PROSITE" id="PS51720">
    <property type="entry name" value="G_AIG1"/>
    <property type="match status" value="1"/>
</dbReference>
<keyword evidence="4" id="KW-0175">Coiled coil</keyword>